<dbReference type="Proteomes" id="UP000181903">
    <property type="component" value="Chromosome I"/>
</dbReference>
<dbReference type="RefSeq" id="WP_060548090.1">
    <property type="nucleotide sequence ID" value="NZ_JYLI01000002.1"/>
</dbReference>
<dbReference type="GeneID" id="66762644"/>
<accession>A0ABY0RQV6</accession>
<proteinExistence type="predicted"/>
<protein>
    <recommendedName>
        <fullName evidence="3">TetR family transcriptional regulator</fullName>
    </recommendedName>
</protein>
<gene>
    <name evidence="1" type="ORF">SAMN04490208_3583</name>
</gene>
<keyword evidence="2" id="KW-1185">Reference proteome</keyword>
<evidence type="ECO:0000313" key="2">
    <source>
        <dbReference type="Proteomes" id="UP000181903"/>
    </source>
</evidence>
<organism evidence="1 2">
    <name type="scientific">Pseudomonas poae</name>
    <dbReference type="NCBI Taxonomy" id="200451"/>
    <lineage>
        <taxon>Bacteria</taxon>
        <taxon>Pseudomonadati</taxon>
        <taxon>Pseudomonadota</taxon>
        <taxon>Gammaproteobacteria</taxon>
        <taxon>Pseudomonadales</taxon>
        <taxon>Pseudomonadaceae</taxon>
        <taxon>Pseudomonas</taxon>
    </lineage>
</organism>
<evidence type="ECO:0008006" key="3">
    <source>
        <dbReference type="Google" id="ProtNLM"/>
    </source>
</evidence>
<sequence length="169" mass="19186">MSSQPFDARNSADYDRITAVLTEALALISRDGSIKATVSELSRISGVHRNTIYLRQFPLDKLALIKEQRALKKLAIARKKVKRQDPVSILEDRLEKSRLEVVYWFNKYRDSQETAAVLDARLAKVRDARDMALQDSNGHLSKIGSLEHEIERLRDVIAVLEAENAEKAN</sequence>
<name>A0ABY0RQV6_9PSED</name>
<reference evidence="1 2" key="1">
    <citation type="submission" date="2016-10" db="EMBL/GenBank/DDBJ databases">
        <authorList>
            <person name="Varghese N."/>
            <person name="Submissions S."/>
        </authorList>
    </citation>
    <scope>NUCLEOTIDE SEQUENCE [LARGE SCALE GENOMIC DNA]</scope>
    <source>
        <strain evidence="1 2">BS2776</strain>
    </source>
</reference>
<dbReference type="EMBL" id="LT629706">
    <property type="protein sequence ID" value="SDO38156.1"/>
    <property type="molecule type" value="Genomic_DNA"/>
</dbReference>
<evidence type="ECO:0000313" key="1">
    <source>
        <dbReference type="EMBL" id="SDO38156.1"/>
    </source>
</evidence>